<keyword evidence="5" id="KW-0614">Plasmid</keyword>
<evidence type="ECO:0000256" key="4">
    <source>
        <dbReference type="SAM" id="MobiDB-lite"/>
    </source>
</evidence>
<proteinExistence type="predicted"/>
<dbReference type="InterPro" id="IPR036866">
    <property type="entry name" value="RibonucZ/Hydroxyglut_hydro"/>
</dbReference>
<dbReference type="SUPFAM" id="SSF56281">
    <property type="entry name" value="Metallo-hydrolase/oxidoreductase"/>
    <property type="match status" value="1"/>
</dbReference>
<name>A0A097SQY5_9NOCA</name>
<dbReference type="CDD" id="cd07719">
    <property type="entry name" value="arylsulfatase_AtsA-like_MBL-fold"/>
    <property type="match status" value="1"/>
</dbReference>
<keyword evidence="2" id="KW-0255">Endonuclease</keyword>
<dbReference type="PANTHER" id="PTHR46018:SF2">
    <property type="entry name" value="ZINC PHOSPHODIESTERASE ELAC PROTEIN 1"/>
    <property type="match status" value="1"/>
</dbReference>
<sequence>MLHSDCGQRPCASPAKDLYVQPHSPGPPAFMSRRGLLAGMMAMGAATALTGCSSAAPTGPAQTPSATFDYVRQARSYRTRAVLLGTAGGPMTWLPAHNGTDRPRHGIATAVVVGDAFYLVDCGMGVAHQLRKAQLGQDGDFHGYEGLRGVFLTHLHSDHTMDYFNIVLSGWYHGLPGPEPIGVYGPGDRGALPTITGPEDVAVVNPDNPTPGTVAMTVYLTQAYATDINDCLRDSGKPSLDHMIRPRDIDIPAAVAARPNDNQFPEMDPFVVMEDDRVKVSATLVDHGAVYPAFAFRFDTDDGSITFSGDTAPSPNLVRLARDTDILVHEVIDADWVRAVYGEPPYSPDEEGFIEHLLHSHTTIEQVGPVAEQAGAKTLVLSHLAPGNNPSERWQAASAGYSGELIIGEDLMEIGVGARTN</sequence>
<evidence type="ECO:0000256" key="2">
    <source>
        <dbReference type="ARBA" id="ARBA00022759"/>
    </source>
</evidence>
<dbReference type="GO" id="GO:0042781">
    <property type="term" value="F:3'-tRNA processing endoribonuclease activity"/>
    <property type="evidence" value="ECO:0007669"/>
    <property type="project" value="TreeGrafter"/>
</dbReference>
<dbReference type="EMBL" id="KJ605395">
    <property type="protein sequence ID" value="AIU93953.1"/>
    <property type="molecule type" value="Genomic_DNA"/>
</dbReference>
<protein>
    <submittedName>
        <fullName evidence="5">Uncharacterized protein</fullName>
    </submittedName>
</protein>
<geneLocation type="plasmid" evidence="5">
    <name>pNSL1</name>
</geneLocation>
<dbReference type="Gene3D" id="3.60.15.10">
    <property type="entry name" value="Ribonuclease Z/Hydroxyacylglutathione hydrolase-like"/>
    <property type="match status" value="1"/>
</dbReference>
<organism evidence="5">
    <name type="scientific">Rhodococcus sp. NS1</name>
    <dbReference type="NCBI Taxonomy" id="402236"/>
    <lineage>
        <taxon>Bacteria</taxon>
        <taxon>Bacillati</taxon>
        <taxon>Actinomycetota</taxon>
        <taxon>Actinomycetes</taxon>
        <taxon>Mycobacteriales</taxon>
        <taxon>Nocardiaceae</taxon>
        <taxon>Rhodococcus</taxon>
    </lineage>
</organism>
<evidence type="ECO:0000256" key="3">
    <source>
        <dbReference type="ARBA" id="ARBA00022801"/>
    </source>
</evidence>
<dbReference type="PANTHER" id="PTHR46018">
    <property type="entry name" value="ZINC PHOSPHODIESTERASE ELAC PROTEIN 1"/>
    <property type="match status" value="1"/>
</dbReference>
<dbReference type="PROSITE" id="PS51318">
    <property type="entry name" value="TAT"/>
    <property type="match status" value="1"/>
</dbReference>
<keyword evidence="3" id="KW-0378">Hydrolase</keyword>
<keyword evidence="1" id="KW-0540">Nuclease</keyword>
<dbReference type="InterPro" id="IPR044094">
    <property type="entry name" value="AtsA-like_MBL-fold"/>
</dbReference>
<reference evidence="5" key="1">
    <citation type="submission" date="2014-03" db="EMBL/GenBank/DDBJ databases">
        <authorList>
            <person name="Zhang G."/>
            <person name="Zhu L."/>
            <person name="Fang P."/>
        </authorList>
    </citation>
    <scope>NUCLEOTIDE SEQUENCE</scope>
    <source>
        <strain evidence="5">NS1</strain>
        <plasmid evidence="5">pNSL1</plasmid>
    </source>
</reference>
<feature type="region of interest" description="Disordered" evidence="4">
    <location>
        <begin position="1"/>
        <end position="26"/>
    </location>
</feature>
<evidence type="ECO:0000313" key="5">
    <source>
        <dbReference type="EMBL" id="AIU93953.1"/>
    </source>
</evidence>
<accession>A0A097SQY5</accession>
<dbReference type="AlphaFoldDB" id="A0A097SQY5"/>
<evidence type="ECO:0000256" key="1">
    <source>
        <dbReference type="ARBA" id="ARBA00022722"/>
    </source>
</evidence>
<dbReference type="InterPro" id="IPR006311">
    <property type="entry name" value="TAT_signal"/>
</dbReference>
<gene>
    <name evidence="5" type="ORF">LRS1606.519</name>
</gene>